<keyword evidence="1" id="KW-1133">Transmembrane helix</keyword>
<evidence type="ECO:0000256" key="1">
    <source>
        <dbReference type="SAM" id="Phobius"/>
    </source>
</evidence>
<organism evidence="2 3">
    <name type="scientific">Ceratitis capitata</name>
    <name type="common">Mediterranean fruit fly</name>
    <name type="synonym">Tephritis capitata</name>
    <dbReference type="NCBI Taxonomy" id="7213"/>
    <lineage>
        <taxon>Eukaryota</taxon>
        <taxon>Metazoa</taxon>
        <taxon>Ecdysozoa</taxon>
        <taxon>Arthropoda</taxon>
        <taxon>Hexapoda</taxon>
        <taxon>Insecta</taxon>
        <taxon>Pterygota</taxon>
        <taxon>Neoptera</taxon>
        <taxon>Endopterygota</taxon>
        <taxon>Diptera</taxon>
        <taxon>Brachycera</taxon>
        <taxon>Muscomorpha</taxon>
        <taxon>Tephritoidea</taxon>
        <taxon>Tephritidae</taxon>
        <taxon>Ceratitis</taxon>
        <taxon>Ceratitis</taxon>
    </lineage>
</organism>
<evidence type="ECO:0000313" key="3">
    <source>
        <dbReference type="Proteomes" id="UP000606786"/>
    </source>
</evidence>
<feature type="transmembrane region" description="Helical" evidence="1">
    <location>
        <begin position="80"/>
        <end position="101"/>
    </location>
</feature>
<protein>
    <submittedName>
        <fullName evidence="2">(Mediterranean fruit fly) hypothetical protein</fullName>
    </submittedName>
</protein>
<evidence type="ECO:0000313" key="2">
    <source>
        <dbReference type="EMBL" id="CAD7014209.1"/>
    </source>
</evidence>
<dbReference type="AlphaFoldDB" id="A0A811VIZ6"/>
<name>A0A811VIZ6_CERCA</name>
<accession>A0A811VIZ6</accession>
<dbReference type="Proteomes" id="UP000606786">
    <property type="component" value="Unassembled WGS sequence"/>
</dbReference>
<feature type="transmembrane region" description="Helical" evidence="1">
    <location>
        <begin position="46"/>
        <end position="68"/>
    </location>
</feature>
<proteinExistence type="predicted"/>
<sequence length="102" mass="11772">MYVSQCTLTFSAIIPQTWRKTRQIKTNKRMKSKMFQQKPSSQQQKCTFSLINLKQFTLEMVVVVVLSFSNAHSTSISVLAHIYVHIYTLHCINLGAFVFGLR</sequence>
<keyword evidence="3" id="KW-1185">Reference proteome</keyword>
<gene>
    <name evidence="2" type="ORF">CCAP1982_LOCUS22212</name>
</gene>
<keyword evidence="1" id="KW-0472">Membrane</keyword>
<reference evidence="2" key="1">
    <citation type="submission" date="2020-11" db="EMBL/GenBank/DDBJ databases">
        <authorList>
            <person name="Whitehead M."/>
        </authorList>
    </citation>
    <scope>NUCLEOTIDE SEQUENCE</scope>
    <source>
        <strain evidence="2">EGII</strain>
    </source>
</reference>
<dbReference type="EMBL" id="CAJHJT010000056">
    <property type="protein sequence ID" value="CAD7014209.1"/>
    <property type="molecule type" value="Genomic_DNA"/>
</dbReference>
<keyword evidence="1" id="KW-0812">Transmembrane</keyword>
<comment type="caution">
    <text evidence="2">The sequence shown here is derived from an EMBL/GenBank/DDBJ whole genome shotgun (WGS) entry which is preliminary data.</text>
</comment>